<keyword evidence="3" id="KW-0804">Transcription</keyword>
<reference evidence="6" key="1">
    <citation type="submission" date="2014-12" db="EMBL/GenBank/DDBJ databases">
        <title>Genome sequence of Clostridium beijerinckii strain 59B.</title>
        <authorList>
            <person name="Little G.T."/>
            <person name="Minton N.P."/>
        </authorList>
    </citation>
    <scope>NUCLEOTIDE SEQUENCE [LARGE SCALE GENOMIC DNA]</scope>
    <source>
        <strain evidence="6">59B</strain>
    </source>
</reference>
<dbReference type="PANTHER" id="PTHR30363">
    <property type="entry name" value="HTH-TYPE TRANSCRIPTIONAL REGULATOR SRLR-RELATED"/>
    <property type="match status" value="1"/>
</dbReference>
<dbReference type="STRING" id="1520.LF65_03064"/>
<dbReference type="Gene3D" id="1.10.10.10">
    <property type="entry name" value="Winged helix-like DNA-binding domain superfamily/Winged helix DNA-binding domain"/>
    <property type="match status" value="1"/>
</dbReference>
<evidence type="ECO:0000259" key="4">
    <source>
        <dbReference type="PROSITE" id="PS51000"/>
    </source>
</evidence>
<dbReference type="InterPro" id="IPR001034">
    <property type="entry name" value="DeoR_HTH"/>
</dbReference>
<protein>
    <submittedName>
        <fullName evidence="5">DeoR family transcriptional regulator</fullName>
    </submittedName>
</protein>
<dbReference type="InterPro" id="IPR036388">
    <property type="entry name" value="WH-like_DNA-bd_sf"/>
</dbReference>
<dbReference type="InterPro" id="IPR036390">
    <property type="entry name" value="WH_DNA-bd_sf"/>
</dbReference>
<dbReference type="Pfam" id="PF00455">
    <property type="entry name" value="DeoRC"/>
    <property type="match status" value="1"/>
</dbReference>
<dbReference type="PROSITE" id="PS51000">
    <property type="entry name" value="HTH_DEOR_2"/>
    <property type="match status" value="1"/>
</dbReference>
<dbReference type="SUPFAM" id="SSF46785">
    <property type="entry name" value="Winged helix' DNA-binding domain"/>
    <property type="match status" value="1"/>
</dbReference>
<feature type="domain" description="HTH deoR-type" evidence="4">
    <location>
        <begin position="3"/>
        <end position="58"/>
    </location>
</feature>
<gene>
    <name evidence="5" type="ORF">LF65_03064</name>
</gene>
<dbReference type="PANTHER" id="PTHR30363:SF51">
    <property type="entry name" value="HTH-TYPE TRANSCRIPTIONAL REPRESSOR GLCR"/>
    <property type="match status" value="1"/>
</dbReference>
<evidence type="ECO:0000313" key="5">
    <source>
        <dbReference type="EMBL" id="AJG99631.1"/>
    </source>
</evidence>
<dbReference type="GO" id="GO:0003677">
    <property type="term" value="F:DNA binding"/>
    <property type="evidence" value="ECO:0007669"/>
    <property type="project" value="UniProtKB-KW"/>
</dbReference>
<dbReference type="OrthoDB" id="9797223at2"/>
<dbReference type="PRINTS" id="PR00037">
    <property type="entry name" value="HTHLACR"/>
</dbReference>
<evidence type="ECO:0000256" key="2">
    <source>
        <dbReference type="ARBA" id="ARBA00023125"/>
    </source>
</evidence>
<dbReference type="InterPro" id="IPR014036">
    <property type="entry name" value="DeoR-like_C"/>
</dbReference>
<dbReference type="SMART" id="SM00420">
    <property type="entry name" value="HTH_DEOR"/>
    <property type="match status" value="1"/>
</dbReference>
<dbReference type="KEGG" id="cbei:LF65_03064"/>
<evidence type="ECO:0000256" key="1">
    <source>
        <dbReference type="ARBA" id="ARBA00023015"/>
    </source>
</evidence>
<dbReference type="PROSITE" id="PS00894">
    <property type="entry name" value="HTH_DEOR_1"/>
    <property type="match status" value="1"/>
</dbReference>
<sequence length="249" mass="28406">MYQEERLYEILNILREKTVLSNKEIMETFNISRDTARRDIVRLVEEGVAIRTHGGIAVPSIRTEIKDYKSRLSINSEEKIKLGKYAAKYVSTNQACFFDVSTTIEALCQCVEDDISIYTHSLDNMEILAEKNCDVHLLGGKLQRKNRFLYGSCTINQIEDIHFDIAFLGAAAISEDGIYVVDFEDSYIKRKVAERSTFVCVIADGEKFFNSSTFKAISFDRIDLLITTKEPPENIEKRMKDSGTVIEIV</sequence>
<dbReference type="GO" id="GO:0003700">
    <property type="term" value="F:DNA-binding transcription factor activity"/>
    <property type="evidence" value="ECO:0007669"/>
    <property type="project" value="InterPro"/>
</dbReference>
<dbReference type="Gene3D" id="3.40.50.1360">
    <property type="match status" value="1"/>
</dbReference>
<evidence type="ECO:0000313" key="6">
    <source>
        <dbReference type="Proteomes" id="UP000031866"/>
    </source>
</evidence>
<name>A0A0B5QMY3_CLOBE</name>
<organism evidence="5 6">
    <name type="scientific">Clostridium beijerinckii</name>
    <name type="common">Clostridium MP</name>
    <dbReference type="NCBI Taxonomy" id="1520"/>
    <lineage>
        <taxon>Bacteria</taxon>
        <taxon>Bacillati</taxon>
        <taxon>Bacillota</taxon>
        <taxon>Clostridia</taxon>
        <taxon>Eubacteriales</taxon>
        <taxon>Clostridiaceae</taxon>
        <taxon>Clostridium</taxon>
    </lineage>
</organism>
<accession>A0A0B5QMY3</accession>
<keyword evidence="1" id="KW-0805">Transcription regulation</keyword>
<keyword evidence="2" id="KW-0238">DNA-binding</keyword>
<evidence type="ECO:0000256" key="3">
    <source>
        <dbReference type="ARBA" id="ARBA00023163"/>
    </source>
</evidence>
<dbReference type="InterPro" id="IPR037171">
    <property type="entry name" value="NagB/RpiA_transferase-like"/>
</dbReference>
<dbReference type="InterPro" id="IPR018356">
    <property type="entry name" value="Tscrpt_reg_HTH_DeoR_CS"/>
</dbReference>
<dbReference type="EMBL" id="CP010086">
    <property type="protein sequence ID" value="AJG99631.1"/>
    <property type="molecule type" value="Genomic_DNA"/>
</dbReference>
<dbReference type="AlphaFoldDB" id="A0A0B5QMY3"/>
<dbReference type="InterPro" id="IPR050313">
    <property type="entry name" value="Carb_Metab_HTH_regulators"/>
</dbReference>
<dbReference type="Proteomes" id="UP000031866">
    <property type="component" value="Chromosome"/>
</dbReference>
<dbReference type="RefSeq" id="WP_041897145.1">
    <property type="nucleotide sequence ID" value="NZ_CP010086.2"/>
</dbReference>
<dbReference type="SUPFAM" id="SSF100950">
    <property type="entry name" value="NagB/RpiA/CoA transferase-like"/>
    <property type="match status" value="1"/>
</dbReference>
<proteinExistence type="predicted"/>
<dbReference type="Pfam" id="PF08220">
    <property type="entry name" value="HTH_DeoR"/>
    <property type="match status" value="1"/>
</dbReference>
<dbReference type="SMART" id="SM01134">
    <property type="entry name" value="DeoRC"/>
    <property type="match status" value="1"/>
</dbReference>